<evidence type="ECO:0000313" key="2">
    <source>
        <dbReference type="EMBL" id="PST82824.1"/>
    </source>
</evidence>
<sequence>MSLFNQYHFSWADAPLTIKGEWLEALSAANIVKQLRLTARNGQMVFVLICLLQALSCVHIACAQQTAVV</sequence>
<keyword evidence="1" id="KW-0472">Membrane</keyword>
<evidence type="ECO:0000313" key="3">
    <source>
        <dbReference type="Proteomes" id="UP000240912"/>
    </source>
</evidence>
<protein>
    <submittedName>
        <fullName evidence="2">Uncharacterized protein</fullName>
    </submittedName>
</protein>
<organism evidence="2 3">
    <name type="scientific">Pedobacter yulinensis</name>
    <dbReference type="NCBI Taxonomy" id="2126353"/>
    <lineage>
        <taxon>Bacteria</taxon>
        <taxon>Pseudomonadati</taxon>
        <taxon>Bacteroidota</taxon>
        <taxon>Sphingobacteriia</taxon>
        <taxon>Sphingobacteriales</taxon>
        <taxon>Sphingobacteriaceae</taxon>
        <taxon>Pedobacter</taxon>
    </lineage>
</organism>
<reference evidence="2 3" key="1">
    <citation type="submission" date="2018-03" db="EMBL/GenBank/DDBJ databases">
        <authorList>
            <person name="Keele B.F."/>
        </authorList>
    </citation>
    <scope>NUCLEOTIDE SEQUENCE [LARGE SCALE GENOMIC DNA]</scope>
    <source>
        <strain evidence="2 3">YL28-9</strain>
    </source>
</reference>
<name>A0A2T3HK69_9SPHI</name>
<comment type="caution">
    <text evidence="2">The sequence shown here is derived from an EMBL/GenBank/DDBJ whole genome shotgun (WGS) entry which is preliminary data.</text>
</comment>
<proteinExistence type="predicted"/>
<feature type="transmembrane region" description="Helical" evidence="1">
    <location>
        <begin position="45"/>
        <end position="67"/>
    </location>
</feature>
<evidence type="ECO:0000256" key="1">
    <source>
        <dbReference type="SAM" id="Phobius"/>
    </source>
</evidence>
<dbReference type="AlphaFoldDB" id="A0A2T3HK69"/>
<dbReference type="EMBL" id="PYLS01000005">
    <property type="protein sequence ID" value="PST82824.1"/>
    <property type="molecule type" value="Genomic_DNA"/>
</dbReference>
<accession>A0A2T3HK69</accession>
<keyword evidence="1" id="KW-1133">Transmembrane helix</keyword>
<keyword evidence="1" id="KW-0812">Transmembrane</keyword>
<dbReference type="Proteomes" id="UP000240912">
    <property type="component" value="Unassembled WGS sequence"/>
</dbReference>
<keyword evidence="3" id="KW-1185">Reference proteome</keyword>
<gene>
    <name evidence="2" type="ORF">C7T94_09290</name>
</gene>